<keyword evidence="2" id="KW-0805">Transcription regulation</keyword>
<gene>
    <name evidence="6" type="ORF">NBH00_17925</name>
</gene>
<dbReference type="InterPro" id="IPR013324">
    <property type="entry name" value="RNA_pol_sigma_r3/r4-like"/>
</dbReference>
<keyword evidence="7" id="KW-1185">Reference proteome</keyword>
<comment type="similarity">
    <text evidence="1">Belongs to the sigma-70 factor family. ECF subfamily.</text>
</comment>
<evidence type="ECO:0000256" key="4">
    <source>
        <dbReference type="ARBA" id="ARBA00023163"/>
    </source>
</evidence>
<keyword evidence="4" id="KW-0804">Transcription</keyword>
<dbReference type="Gene3D" id="1.10.10.10">
    <property type="entry name" value="Winged helix-like DNA-binding domain superfamily/Winged helix DNA-binding domain"/>
    <property type="match status" value="1"/>
</dbReference>
<dbReference type="InterPro" id="IPR013249">
    <property type="entry name" value="RNA_pol_sigma70_r4_t2"/>
</dbReference>
<protein>
    <recommendedName>
        <fullName evidence="5">RNA polymerase sigma factor 70 region 4 type 2 domain-containing protein</fullName>
    </recommendedName>
</protein>
<evidence type="ECO:0000256" key="2">
    <source>
        <dbReference type="ARBA" id="ARBA00023015"/>
    </source>
</evidence>
<dbReference type="SUPFAM" id="SSF88659">
    <property type="entry name" value="Sigma3 and sigma4 domains of RNA polymerase sigma factors"/>
    <property type="match status" value="1"/>
</dbReference>
<reference evidence="6 7" key="1">
    <citation type="submission" date="2022-06" db="EMBL/GenBank/DDBJ databases">
        <title>Paraconexibacter antarcticus.</title>
        <authorList>
            <person name="Kim C.S."/>
        </authorList>
    </citation>
    <scope>NUCLEOTIDE SEQUENCE [LARGE SCALE GENOMIC DNA]</scope>
    <source>
        <strain evidence="6 7">02-257</strain>
    </source>
</reference>
<evidence type="ECO:0000313" key="6">
    <source>
        <dbReference type="EMBL" id="UTI63230.1"/>
    </source>
</evidence>
<accession>A0ABY5DMM3</accession>
<organism evidence="6 7">
    <name type="scientific">Paraconexibacter antarcticus</name>
    <dbReference type="NCBI Taxonomy" id="2949664"/>
    <lineage>
        <taxon>Bacteria</taxon>
        <taxon>Bacillati</taxon>
        <taxon>Actinomycetota</taxon>
        <taxon>Thermoleophilia</taxon>
        <taxon>Solirubrobacterales</taxon>
        <taxon>Paraconexibacteraceae</taxon>
        <taxon>Paraconexibacter</taxon>
    </lineage>
</organism>
<sequence>MAARGAGDADAMRRWWEELVITIFDRMDGLVGAAHKGRLDDEEHDRAVSLALSRFTFNLIHTFEGVSMGELVNATKTLANFICMDVQRSSMARRTVSLDHGWDADDDGGSSSAWEAAESQRRFALDEHARDMDAFREEAMTHLSPRQREVVDLTFQGAEIEEICDRLGLTRDNAYQLRSRGLRKLAQLLRDHEDAS</sequence>
<dbReference type="InterPro" id="IPR036388">
    <property type="entry name" value="WH-like_DNA-bd_sf"/>
</dbReference>
<keyword evidence="3" id="KW-0731">Sigma factor</keyword>
<evidence type="ECO:0000313" key="7">
    <source>
        <dbReference type="Proteomes" id="UP001056035"/>
    </source>
</evidence>
<dbReference type="EMBL" id="CP098502">
    <property type="protein sequence ID" value="UTI63230.1"/>
    <property type="molecule type" value="Genomic_DNA"/>
</dbReference>
<dbReference type="Proteomes" id="UP001056035">
    <property type="component" value="Chromosome"/>
</dbReference>
<proteinExistence type="inferred from homology"/>
<feature type="domain" description="RNA polymerase sigma factor 70 region 4 type 2" evidence="5">
    <location>
        <begin position="138"/>
        <end position="185"/>
    </location>
</feature>
<dbReference type="RefSeq" id="WP_254569961.1">
    <property type="nucleotide sequence ID" value="NZ_CP098502.1"/>
</dbReference>
<name>A0ABY5DMM3_9ACTN</name>
<evidence type="ECO:0000256" key="1">
    <source>
        <dbReference type="ARBA" id="ARBA00010641"/>
    </source>
</evidence>
<dbReference type="Pfam" id="PF08281">
    <property type="entry name" value="Sigma70_r4_2"/>
    <property type="match status" value="1"/>
</dbReference>
<evidence type="ECO:0000256" key="3">
    <source>
        <dbReference type="ARBA" id="ARBA00023082"/>
    </source>
</evidence>
<evidence type="ECO:0000259" key="5">
    <source>
        <dbReference type="Pfam" id="PF08281"/>
    </source>
</evidence>